<keyword evidence="6" id="KW-0547">Nucleotide-binding</keyword>
<dbReference type="GO" id="GO:0016779">
    <property type="term" value="F:nucleotidyltransferase activity"/>
    <property type="evidence" value="ECO:0007669"/>
    <property type="project" value="UniProtKB-KW"/>
</dbReference>
<evidence type="ECO:0000256" key="9">
    <source>
        <dbReference type="ARBA" id="ARBA00031547"/>
    </source>
</evidence>
<keyword evidence="7" id="KW-0067">ATP-binding</keyword>
<protein>
    <recommendedName>
        <fullName evidence="9">Selenoprotein O</fullName>
    </recommendedName>
</protein>
<evidence type="ECO:0000256" key="7">
    <source>
        <dbReference type="ARBA" id="ARBA00022840"/>
    </source>
</evidence>
<dbReference type="GO" id="GO:0005524">
    <property type="term" value="F:ATP binding"/>
    <property type="evidence" value="ECO:0007669"/>
    <property type="project" value="UniProtKB-KW"/>
</dbReference>
<name>A0A087SWG0_STEMI</name>
<evidence type="ECO:0000313" key="10">
    <source>
        <dbReference type="EMBL" id="KFM57199.1"/>
    </source>
</evidence>
<dbReference type="OrthoDB" id="6424578at2759"/>
<dbReference type="EMBL" id="KK112261">
    <property type="protein sequence ID" value="KFM57199.1"/>
    <property type="molecule type" value="Genomic_DNA"/>
</dbReference>
<dbReference type="NCBIfam" id="NF000658">
    <property type="entry name" value="PRK00029.1"/>
    <property type="match status" value="1"/>
</dbReference>
<dbReference type="InterPro" id="IPR003846">
    <property type="entry name" value="SelO"/>
</dbReference>
<dbReference type="GO" id="GO:0046872">
    <property type="term" value="F:metal ion binding"/>
    <property type="evidence" value="ECO:0007669"/>
    <property type="project" value="UniProtKB-KW"/>
</dbReference>
<evidence type="ECO:0000256" key="6">
    <source>
        <dbReference type="ARBA" id="ARBA00022741"/>
    </source>
</evidence>
<dbReference type="Pfam" id="PF02696">
    <property type="entry name" value="SelO"/>
    <property type="match status" value="1"/>
</dbReference>
<keyword evidence="4" id="KW-0548">Nucleotidyltransferase</keyword>
<organism evidence="10 11">
    <name type="scientific">Stegodyphus mimosarum</name>
    <name type="common">African social velvet spider</name>
    <dbReference type="NCBI Taxonomy" id="407821"/>
    <lineage>
        <taxon>Eukaryota</taxon>
        <taxon>Metazoa</taxon>
        <taxon>Ecdysozoa</taxon>
        <taxon>Arthropoda</taxon>
        <taxon>Chelicerata</taxon>
        <taxon>Arachnida</taxon>
        <taxon>Araneae</taxon>
        <taxon>Araneomorphae</taxon>
        <taxon>Entelegynae</taxon>
        <taxon>Eresoidea</taxon>
        <taxon>Eresidae</taxon>
        <taxon>Stegodyphus</taxon>
    </lineage>
</organism>
<sequence>MKHILNVSVKRRFCIPNFKLYLKQRLDLPKSELEREDFAEYFSGNKLLPGSEPAAHCYCGHQFGYFSGQLGDGAAIYLGEVVNKKNERWEIQLKGAGLTPYSRTADGRKVLRSSIREFLCSEAMHFLGIPTTRAGACITSDSEVVRDIFYDGNPKSEKCSIVLRIAPTFIRFGSFEIFKTLDKFTGRVGPSMGKTEILHQLLDYVIETFYPEIYKSSGDKVEMYAAFYKEVVLRTARLVAGWQCVGFCHGVLNTDNMSILGLTLDYGPFGFLDMYNPNHICNASDQNGRYSFIKQPGICLWNLQKFAEAIQQALPLPVSLPLLELYEEEFHSSYLQKMRAKLGLCKLELAEDKDLIQELLSTMEKTGADYTNTFCCFSHIDITNSMKIDETIDLTKEKILKQCYPLEVLKHSFKNNTNSLNLSTLMRLQNSDPQIIEQLGRSGVSLERLLSLVNTSPFEEMTQESKNERDRDLWSAWLEKYKTRLIKEVEACDTDLSIFNYERLEVMKNNNPKFILRNYIAQNAIEKAESGDYSEVRKLCEILKKPYDQSYSAVINCSSKSVNIQNEDSRPSTSKYIKDPENQCNYDRPPEWAFSIKVT</sequence>
<dbReference type="OMA" id="LCVTXSS"/>
<dbReference type="PANTHER" id="PTHR12153:SF15">
    <property type="entry name" value="PROTEIN ADENYLYLTRANSFERASE SELO, MITOCHONDRIAL"/>
    <property type="match status" value="1"/>
</dbReference>
<evidence type="ECO:0000256" key="4">
    <source>
        <dbReference type="ARBA" id="ARBA00022695"/>
    </source>
</evidence>
<dbReference type="AlphaFoldDB" id="A0A087SWG0"/>
<comment type="similarity">
    <text evidence="2">Belongs to the SELO family.</text>
</comment>
<keyword evidence="5" id="KW-0479">Metal-binding</keyword>
<dbReference type="HAMAP" id="MF_00692">
    <property type="entry name" value="SelO"/>
    <property type="match status" value="1"/>
</dbReference>
<keyword evidence="11" id="KW-1185">Reference proteome</keyword>
<proteinExistence type="inferred from homology"/>
<evidence type="ECO:0000256" key="5">
    <source>
        <dbReference type="ARBA" id="ARBA00022723"/>
    </source>
</evidence>
<gene>
    <name evidence="10" type="ORF">X975_09796</name>
</gene>
<dbReference type="Proteomes" id="UP000054359">
    <property type="component" value="Unassembled WGS sequence"/>
</dbReference>
<evidence type="ECO:0000256" key="1">
    <source>
        <dbReference type="ARBA" id="ARBA00001946"/>
    </source>
</evidence>
<evidence type="ECO:0000256" key="3">
    <source>
        <dbReference type="ARBA" id="ARBA00022679"/>
    </source>
</evidence>
<dbReference type="PANTHER" id="PTHR12153">
    <property type="entry name" value="SELENOPROTEIN O"/>
    <property type="match status" value="1"/>
</dbReference>
<keyword evidence="8" id="KW-0460">Magnesium</keyword>
<comment type="cofactor">
    <cofactor evidence="1">
        <name>Mg(2+)</name>
        <dbReference type="ChEBI" id="CHEBI:18420"/>
    </cofactor>
</comment>
<reference evidence="10 11" key="1">
    <citation type="submission" date="2013-11" db="EMBL/GenBank/DDBJ databases">
        <title>Genome sequencing of Stegodyphus mimosarum.</title>
        <authorList>
            <person name="Bechsgaard J."/>
        </authorList>
    </citation>
    <scope>NUCLEOTIDE SEQUENCE [LARGE SCALE GENOMIC DNA]</scope>
</reference>
<feature type="non-terminal residue" evidence="10">
    <location>
        <position position="599"/>
    </location>
</feature>
<keyword evidence="3" id="KW-0808">Transferase</keyword>
<evidence type="ECO:0000256" key="8">
    <source>
        <dbReference type="ARBA" id="ARBA00022842"/>
    </source>
</evidence>
<evidence type="ECO:0000313" key="11">
    <source>
        <dbReference type="Proteomes" id="UP000054359"/>
    </source>
</evidence>
<accession>A0A087SWG0</accession>
<dbReference type="STRING" id="407821.A0A087SWG0"/>
<evidence type="ECO:0000256" key="2">
    <source>
        <dbReference type="ARBA" id="ARBA00009747"/>
    </source>
</evidence>